<feature type="domain" description="DUF4189" evidence="2">
    <location>
        <begin position="64"/>
        <end position="161"/>
    </location>
</feature>
<accession>A0A7H0FXV5</accession>
<feature type="signal peptide" evidence="1">
    <location>
        <begin position="1"/>
        <end position="19"/>
    </location>
</feature>
<dbReference type="InterPro" id="IPR025240">
    <property type="entry name" value="DUF4189"/>
</dbReference>
<reference evidence="3 4" key="1">
    <citation type="submission" date="2020-08" db="EMBL/GenBank/DDBJ databases">
        <title>Lysobacter sp. II4 sp. nov., isolated from soil.</title>
        <authorList>
            <person name="Woo C.Y."/>
            <person name="Kim J."/>
        </authorList>
    </citation>
    <scope>NUCLEOTIDE SEQUENCE [LARGE SCALE GENOMIC DNA]</scope>
    <source>
        <strain evidence="3 4">II4</strain>
    </source>
</reference>
<name>A0A7H0FXV5_9GAMM</name>
<dbReference type="KEGG" id="lsx:H8B22_00995"/>
<evidence type="ECO:0000259" key="2">
    <source>
        <dbReference type="Pfam" id="PF13827"/>
    </source>
</evidence>
<evidence type="ECO:0000313" key="4">
    <source>
        <dbReference type="Proteomes" id="UP000516018"/>
    </source>
</evidence>
<feature type="chain" id="PRO_5028917448" evidence="1">
    <location>
        <begin position="20"/>
        <end position="168"/>
    </location>
</feature>
<proteinExistence type="predicted"/>
<keyword evidence="4" id="KW-1185">Reference proteome</keyword>
<protein>
    <submittedName>
        <fullName evidence="3">DUF4189 domain-containing protein</fullName>
    </submittedName>
</protein>
<dbReference type="Pfam" id="PF13827">
    <property type="entry name" value="DUF4189"/>
    <property type="match status" value="1"/>
</dbReference>
<dbReference type="Proteomes" id="UP000516018">
    <property type="component" value="Chromosome"/>
</dbReference>
<dbReference type="AlphaFoldDB" id="A0A7H0FXV5"/>
<keyword evidence="1" id="KW-0732">Signal</keyword>
<sequence>MKTRALAWLFLLICGVAKAEQGCAPGFYPGGMQPGGPICVPSPGYGTTNNTADAGGGTVWANRWGAVALGEGDDGVSVAGVAEGLPSRGKAKRAAITDCESGGGHKCEIFVSYTNQCITLATGGGYTSGGTAASVQEADSVALSRCSANSSGTCRVLYQACSLPEKVR</sequence>
<evidence type="ECO:0000256" key="1">
    <source>
        <dbReference type="SAM" id="SignalP"/>
    </source>
</evidence>
<dbReference type="EMBL" id="CP060820">
    <property type="protein sequence ID" value="QNP40871.1"/>
    <property type="molecule type" value="Genomic_DNA"/>
</dbReference>
<gene>
    <name evidence="3" type="ORF">H8B22_00995</name>
</gene>
<organism evidence="3 4">
    <name type="scientific">Agrilutibacter terrestris</name>
    <dbReference type="NCBI Taxonomy" id="2865112"/>
    <lineage>
        <taxon>Bacteria</taxon>
        <taxon>Pseudomonadati</taxon>
        <taxon>Pseudomonadota</taxon>
        <taxon>Gammaproteobacteria</taxon>
        <taxon>Lysobacterales</taxon>
        <taxon>Lysobacteraceae</taxon>
        <taxon>Agrilutibacter</taxon>
    </lineage>
</organism>
<evidence type="ECO:0000313" key="3">
    <source>
        <dbReference type="EMBL" id="QNP40871.1"/>
    </source>
</evidence>
<dbReference type="RefSeq" id="WP_187712309.1">
    <property type="nucleotide sequence ID" value="NZ_CP060820.1"/>
</dbReference>